<dbReference type="RefSeq" id="WP_154486657.1">
    <property type="nucleotide sequence ID" value="NZ_VUMW01000007.1"/>
</dbReference>
<keyword evidence="1" id="KW-0238">DNA-binding</keyword>
<dbReference type="Gene3D" id="1.10.1660.10">
    <property type="match status" value="1"/>
</dbReference>
<dbReference type="EMBL" id="VUMW01000007">
    <property type="protein sequence ID" value="MST79644.1"/>
    <property type="molecule type" value="Genomic_DNA"/>
</dbReference>
<comment type="caution">
    <text evidence="3">The sequence shown here is derived from an EMBL/GenBank/DDBJ whole genome shotgun (WGS) entry which is preliminary data.</text>
</comment>
<dbReference type="Pfam" id="PF08241">
    <property type="entry name" value="Methyltransf_11"/>
    <property type="match status" value="1"/>
</dbReference>
<dbReference type="GO" id="GO:0003700">
    <property type="term" value="F:DNA-binding transcription factor activity"/>
    <property type="evidence" value="ECO:0007669"/>
    <property type="project" value="InterPro"/>
</dbReference>
<dbReference type="SMART" id="SM00422">
    <property type="entry name" value="HTH_MERR"/>
    <property type="match status" value="1"/>
</dbReference>
<keyword evidence="3" id="KW-0489">Methyltransferase</keyword>
<dbReference type="InterPro" id="IPR047057">
    <property type="entry name" value="MerR_fam"/>
</dbReference>
<protein>
    <submittedName>
        <fullName evidence="3">Methyltransferase domain-containing protein</fullName>
    </submittedName>
</protein>
<sequence>MTNYYTSGEFAKRAHVSVRTIRYYDQQNLLKPSTRSKGGARRYSDADFAKLQQILLLKYLGFSLGEIRGLTLGTNDRQRLLDSLQIQRRLVEERIEEMTAVEAAINSTTQTLEAGRPVDWSQMLKLLNVSVMTQSLKTQYQNATNISARIRLHRNYSLNHEGWFPWLFRQLDLAADLKILEIGCGNGELWAANHAHLPDNCEIILTDISEGMLADAKKEIGEDDRFSYQRCDAAQLPFASEEFDLVIANHMLFYCSDIPQVLKEVRRVLKKGGRFCASTYSKRHMHEITDLVQDFNPQIVLSSVKLYDKFGLDNGEEILAPFFDQVTCRRYEDAIELDVAEPVISYILSCHGNQTALLLDRYQEFKQFVEEQVAGGFHISKDAGVFICRK</sequence>
<keyword evidence="3" id="KW-0808">Transferase</keyword>
<dbReference type="GO" id="GO:0003677">
    <property type="term" value="F:DNA binding"/>
    <property type="evidence" value="ECO:0007669"/>
    <property type="project" value="UniProtKB-KW"/>
</dbReference>
<dbReference type="Pfam" id="PF13411">
    <property type="entry name" value="MerR_1"/>
    <property type="match status" value="1"/>
</dbReference>
<name>A0A844FM48_9LACO</name>
<dbReference type="InterPro" id="IPR013216">
    <property type="entry name" value="Methyltransf_11"/>
</dbReference>
<gene>
    <name evidence="3" type="ORF">FYJ61_03925</name>
</gene>
<dbReference type="PANTHER" id="PTHR30204">
    <property type="entry name" value="REDOX-CYCLING DRUG-SENSING TRANSCRIPTIONAL ACTIVATOR SOXR"/>
    <property type="match status" value="1"/>
</dbReference>
<dbReference type="Gene3D" id="3.40.50.150">
    <property type="entry name" value="Vaccinia Virus protein VP39"/>
    <property type="match status" value="1"/>
</dbReference>
<dbReference type="PROSITE" id="PS50937">
    <property type="entry name" value="HTH_MERR_2"/>
    <property type="match status" value="1"/>
</dbReference>
<reference evidence="3 4" key="1">
    <citation type="submission" date="2019-08" db="EMBL/GenBank/DDBJ databases">
        <title>In-depth cultivation of the pig gut microbiome towards novel bacterial diversity and tailored functional studies.</title>
        <authorList>
            <person name="Wylensek D."/>
            <person name="Hitch T.C.A."/>
            <person name="Clavel T."/>
        </authorList>
    </citation>
    <scope>NUCLEOTIDE SEQUENCE [LARGE SCALE GENOMIC DNA]</scope>
    <source>
        <strain evidence="3 4">WCA-470BD-2E</strain>
    </source>
</reference>
<dbReference type="SUPFAM" id="SSF53335">
    <property type="entry name" value="S-adenosyl-L-methionine-dependent methyltransferases"/>
    <property type="match status" value="1"/>
</dbReference>
<dbReference type="InterPro" id="IPR009061">
    <property type="entry name" value="DNA-bd_dom_put_sf"/>
</dbReference>
<dbReference type="PRINTS" id="PR00040">
    <property type="entry name" value="HTHMERR"/>
</dbReference>
<accession>A0A844FM48</accession>
<organism evidence="3 4">
    <name type="scientific">Lactobacillus equicursoris</name>
    <dbReference type="NCBI Taxonomy" id="420645"/>
    <lineage>
        <taxon>Bacteria</taxon>
        <taxon>Bacillati</taxon>
        <taxon>Bacillota</taxon>
        <taxon>Bacilli</taxon>
        <taxon>Lactobacillales</taxon>
        <taxon>Lactobacillaceae</taxon>
        <taxon>Lactobacillus</taxon>
    </lineage>
</organism>
<dbReference type="InterPro" id="IPR000551">
    <property type="entry name" value="MerR-type_HTH_dom"/>
</dbReference>
<evidence type="ECO:0000256" key="1">
    <source>
        <dbReference type="ARBA" id="ARBA00023125"/>
    </source>
</evidence>
<dbReference type="GO" id="GO:0008757">
    <property type="term" value="F:S-adenosylmethionine-dependent methyltransferase activity"/>
    <property type="evidence" value="ECO:0007669"/>
    <property type="project" value="InterPro"/>
</dbReference>
<dbReference type="GO" id="GO:0032259">
    <property type="term" value="P:methylation"/>
    <property type="evidence" value="ECO:0007669"/>
    <property type="project" value="UniProtKB-KW"/>
</dbReference>
<evidence type="ECO:0000259" key="2">
    <source>
        <dbReference type="PROSITE" id="PS50937"/>
    </source>
</evidence>
<dbReference type="AlphaFoldDB" id="A0A844FM48"/>
<feature type="domain" description="HTH merR-type" evidence="2">
    <location>
        <begin position="4"/>
        <end position="73"/>
    </location>
</feature>
<proteinExistence type="predicted"/>
<evidence type="ECO:0000313" key="3">
    <source>
        <dbReference type="EMBL" id="MST79644.1"/>
    </source>
</evidence>
<dbReference type="PANTHER" id="PTHR30204:SF96">
    <property type="entry name" value="CHROMOSOME-ANCHORING PROTEIN RACA"/>
    <property type="match status" value="1"/>
</dbReference>
<dbReference type="Proteomes" id="UP000452141">
    <property type="component" value="Unassembled WGS sequence"/>
</dbReference>
<evidence type="ECO:0000313" key="4">
    <source>
        <dbReference type="Proteomes" id="UP000452141"/>
    </source>
</evidence>
<dbReference type="CDD" id="cd02440">
    <property type="entry name" value="AdoMet_MTases"/>
    <property type="match status" value="1"/>
</dbReference>
<dbReference type="SUPFAM" id="SSF46955">
    <property type="entry name" value="Putative DNA-binding domain"/>
    <property type="match status" value="1"/>
</dbReference>
<dbReference type="InterPro" id="IPR029063">
    <property type="entry name" value="SAM-dependent_MTases_sf"/>
</dbReference>
<dbReference type="CDD" id="cd01106">
    <property type="entry name" value="HTH_TipAL-Mta"/>
    <property type="match status" value="1"/>
</dbReference>